<sequence>MPLISVVIPAYNAEKTIKATIGSVLSQTFLDFELIVINDGSLDTTADIVSNIQDSRIKLISQPNSGPQKSRNRGICEAQGEYLAFLDADDLWTPEKLEAQLKSLRANPDAAVAYSWTNWIDETGQFLRRGAYISATGNVYEKLLLIDFVESGSNPLVLRRALDHVGYFDESLVGGQDWDMWLRLAACYPFTVVTSPQILYRKYPNSNSWSNNVERQELGFQRVIEKALAQAPEAIQCRRKDILANRYKCLVVDALERPAGQKRGLTAARFLWVAIQNDPALLRAKVLVKLIFRTTAVIFLPPELAQALLLKAGKFLDVRALYGYLRIDPSASSPTSAELT</sequence>
<dbReference type="CDD" id="cd00761">
    <property type="entry name" value="Glyco_tranf_GTA_type"/>
    <property type="match status" value="1"/>
</dbReference>
<dbReference type="GO" id="GO:0016757">
    <property type="term" value="F:glycosyltransferase activity"/>
    <property type="evidence" value="ECO:0007669"/>
    <property type="project" value="UniProtKB-KW"/>
</dbReference>
<keyword evidence="3" id="KW-1185">Reference proteome</keyword>
<dbReference type="EC" id="2.4.-.-" evidence="2"/>
<keyword evidence="2" id="KW-0808">Transferase</keyword>
<organism evidence="2 3">
    <name type="scientific">Trichocoleus desertorum GB2-A4</name>
    <dbReference type="NCBI Taxonomy" id="2933944"/>
    <lineage>
        <taxon>Bacteria</taxon>
        <taxon>Bacillati</taxon>
        <taxon>Cyanobacteriota</taxon>
        <taxon>Cyanophyceae</taxon>
        <taxon>Leptolyngbyales</taxon>
        <taxon>Trichocoleusaceae</taxon>
        <taxon>Trichocoleus</taxon>
    </lineage>
</organism>
<dbReference type="Gene3D" id="3.90.550.10">
    <property type="entry name" value="Spore Coat Polysaccharide Biosynthesis Protein SpsA, Chain A"/>
    <property type="match status" value="1"/>
</dbReference>
<dbReference type="InterPro" id="IPR029044">
    <property type="entry name" value="Nucleotide-diphossugar_trans"/>
</dbReference>
<protein>
    <submittedName>
        <fullName evidence="2">Glycosyltransferase</fullName>
        <ecNumber evidence="2">2.4.-.-</ecNumber>
    </submittedName>
</protein>
<gene>
    <name evidence="2" type="ORF">NC998_07030</name>
</gene>
<dbReference type="PANTHER" id="PTHR43685:SF2">
    <property type="entry name" value="GLYCOSYLTRANSFERASE 2-LIKE DOMAIN-CONTAINING PROTEIN"/>
    <property type="match status" value="1"/>
</dbReference>
<evidence type="ECO:0000259" key="1">
    <source>
        <dbReference type="Pfam" id="PF10111"/>
    </source>
</evidence>
<reference evidence="2 3" key="1">
    <citation type="submission" date="2022-04" db="EMBL/GenBank/DDBJ databases">
        <title>Positive selection, recombination, and allopatry shape intraspecific diversity of widespread and dominant cyanobacteria.</title>
        <authorList>
            <person name="Wei J."/>
            <person name="Shu W."/>
            <person name="Hu C."/>
        </authorList>
    </citation>
    <scope>NUCLEOTIDE SEQUENCE [LARGE SCALE GENOMIC DNA]</scope>
    <source>
        <strain evidence="2 3">GB2-A4</strain>
    </source>
</reference>
<dbReference type="Pfam" id="PF10111">
    <property type="entry name" value="Glyco_tranf_2_2"/>
    <property type="match status" value="1"/>
</dbReference>
<dbReference type="SUPFAM" id="SSF53448">
    <property type="entry name" value="Nucleotide-diphospho-sugar transferases"/>
    <property type="match status" value="1"/>
</dbReference>
<feature type="domain" description="Glycosyltransferase 2-like prokaryotic type" evidence="1">
    <location>
        <begin position="5"/>
        <end position="236"/>
    </location>
</feature>
<accession>A0ABV0J730</accession>
<proteinExistence type="predicted"/>
<dbReference type="RefSeq" id="WP_190438988.1">
    <property type="nucleotide sequence ID" value="NZ_JAMPKM010000003.1"/>
</dbReference>
<name>A0ABV0J730_9CYAN</name>
<evidence type="ECO:0000313" key="2">
    <source>
        <dbReference type="EMBL" id="MEP0816846.1"/>
    </source>
</evidence>
<dbReference type="PANTHER" id="PTHR43685">
    <property type="entry name" value="GLYCOSYLTRANSFERASE"/>
    <property type="match status" value="1"/>
</dbReference>
<dbReference type="InterPro" id="IPR050834">
    <property type="entry name" value="Glycosyltransf_2"/>
</dbReference>
<evidence type="ECO:0000313" key="3">
    <source>
        <dbReference type="Proteomes" id="UP001464891"/>
    </source>
</evidence>
<comment type="caution">
    <text evidence="2">The sequence shown here is derived from an EMBL/GenBank/DDBJ whole genome shotgun (WGS) entry which is preliminary data.</text>
</comment>
<dbReference type="Proteomes" id="UP001464891">
    <property type="component" value="Unassembled WGS sequence"/>
</dbReference>
<dbReference type="InterPro" id="IPR019290">
    <property type="entry name" value="GlycosylTrfase-like_prok"/>
</dbReference>
<dbReference type="EMBL" id="JAMPKM010000003">
    <property type="protein sequence ID" value="MEP0816846.1"/>
    <property type="molecule type" value="Genomic_DNA"/>
</dbReference>
<keyword evidence="2" id="KW-0328">Glycosyltransferase</keyword>